<evidence type="ECO:0000256" key="1">
    <source>
        <dbReference type="SAM" id="Phobius"/>
    </source>
</evidence>
<feature type="transmembrane region" description="Helical" evidence="1">
    <location>
        <begin position="202"/>
        <end position="231"/>
    </location>
</feature>
<keyword evidence="3" id="KW-1185">Reference proteome</keyword>
<evidence type="ECO:0000313" key="2">
    <source>
        <dbReference type="EMBL" id="CDO92152.1"/>
    </source>
</evidence>
<sequence>MKVNVSIPLQAARWFSYFLILIFIELIFILPLSNLLWIDFINRLVPNSKMHIIPLSNMFNSWTIPFDLEVIANVTSTRDTGVRTDIPLDVTLNLGVYCTSHRPIESITLLIDGEPRKLPLVCFDNLDFLASRFNGFDSVSKTVKKDIINEFKYGFPVNLDNKKIKIELSDTTDNHLVDRMNVQFSVRYTGLRKFLLSWRRTCHIFGTLIFASLISGCFLLSFTAAFGYFLVV</sequence>
<dbReference type="EMBL" id="CCBQ010000012">
    <property type="protein sequence ID" value="CDO92152.1"/>
    <property type="molecule type" value="Genomic_DNA"/>
</dbReference>
<proteinExistence type="predicted"/>
<feature type="transmembrane region" description="Helical" evidence="1">
    <location>
        <begin position="14"/>
        <end position="40"/>
    </location>
</feature>
<dbReference type="Proteomes" id="UP000031516">
    <property type="component" value="Unassembled WGS sequence"/>
</dbReference>
<organism evidence="2 3">
    <name type="scientific">Kluyveromyces dobzhanskii CBS 2104</name>
    <dbReference type="NCBI Taxonomy" id="1427455"/>
    <lineage>
        <taxon>Eukaryota</taxon>
        <taxon>Fungi</taxon>
        <taxon>Dikarya</taxon>
        <taxon>Ascomycota</taxon>
        <taxon>Saccharomycotina</taxon>
        <taxon>Saccharomycetes</taxon>
        <taxon>Saccharomycetales</taxon>
        <taxon>Saccharomycetaceae</taxon>
        <taxon>Kluyveromyces</taxon>
    </lineage>
</organism>
<protein>
    <submittedName>
        <fullName evidence="2">WGS project CCBQ000000000 data, contig 00016</fullName>
    </submittedName>
</protein>
<comment type="caution">
    <text evidence="2">The sequence shown here is derived from an EMBL/GenBank/DDBJ whole genome shotgun (WGS) entry which is preliminary data.</text>
</comment>
<dbReference type="AlphaFoldDB" id="A0A0A8L1Z5"/>
<accession>A0A0A8L1Z5</accession>
<gene>
    <name evidence="2" type="ORF">KLDO_g476B</name>
</gene>
<keyword evidence="1" id="KW-1133">Transmembrane helix</keyword>
<name>A0A0A8L1Z5_9SACH</name>
<keyword evidence="1" id="KW-0472">Membrane</keyword>
<evidence type="ECO:0000313" key="3">
    <source>
        <dbReference type="Proteomes" id="UP000031516"/>
    </source>
</evidence>
<reference evidence="2 3" key="1">
    <citation type="submission" date="2014-03" db="EMBL/GenBank/DDBJ databases">
        <title>The genome of Kluyveromyces dobzhanskii.</title>
        <authorList>
            <person name="Nystedt B."/>
            <person name="Astrom S."/>
        </authorList>
    </citation>
    <scope>NUCLEOTIDE SEQUENCE [LARGE SCALE GENOMIC DNA]</scope>
    <source>
        <strain evidence="2 3">CBS 2104</strain>
    </source>
</reference>
<keyword evidence="1" id="KW-0812">Transmembrane</keyword>
<dbReference type="OrthoDB" id="4060883at2759"/>